<sequence>MVSSKRLLIHNNKLDLSESIERYKASGIEFYGPTKNTAEERPWDFYSGAEITWEELDKQHDVIRDIYRNVKLRVSEIIRTTRRTQIYTLRHRPGSGATTLARRLAFDIRKEDEIGAISCTVIDIKNCSNIKLTEQYLCQLSEQTENTVILAIVESKHVAKDKFENLVKRMSDAAKKVLFFYIEPYTRRYHTQKENVILLDSYLKTEELQRFVEKYTTQGLEHSILEGALKNQKILEVVDFPLMLKDKETSTNLSTYVSEWMDELPENLRKFCAYVGFVFKYSDLGVNQTILKSLWKDEFHQSLRSYTFEQQHAISKLLIEEMNDDGTGKGIWRPRYNRFSEFILEAYKTNWELGLSEIAKDFISLCQNAGELGSDDRDMLYSVFIIRKNADYRAIEDSRDNIKNKFSLLIKDLDDIERAESLFKTLVDAFPEDAIFRGHFARFLYEKASMLKGIEIDDRLFSDAQDNLNMAFDLNSNDADLFHMQGMLLRRKISALSKSFTRDMLTNPEDVNLQDAEDCLHEWTQDAYEAFEQSIQISPASPYGYAAESQLFKESITLGQKIIGCNDYSFCETNSIYSDYAEKLGNVLDLFEQICYAFKNEGLSQIMNSYPIYESVRAFHQNIVGLNAESIQRYRTMYNSATKENKSLYGNLLVKSIVYSKKSSKDTRRAYSNLTKSERMEIEEVLEHQKNQGDVKSYETLFLLKLYGPDEFSIDEAIDLLKEWEHQFSSGNQIGWGYLNACFYLAVCYSAKSILAGVPNKELSQLAMTYFHKSEDFAKRFDKGTVQPLCYLGEKEDIHCIVDKNRKDTDACTVTGVIQHVNNNKGILKMLCGIDVSFKANRFDKFHTEGQTLRGVLGFSYSGPGLYDFRPDIDDELTGLYMDVQDEKEISFDELAESYVPTEDLVEEKHPEAEPTEAPQSGIKQVGYIDPAKFPTSRKSNPTNKETKKNKLVDGVDYEGIIIIDGGYKKIKCDIYPYPLKIEDRNTDYYEDEIVFFTAKSRPNDRDANKTFWYATNVRLKED</sequence>
<proteinExistence type="predicted"/>
<accession>G6AUI2</accession>
<dbReference type="InterPro" id="IPR011990">
    <property type="entry name" value="TPR-like_helical_dom_sf"/>
</dbReference>
<dbReference type="AlphaFoldDB" id="G6AUI2"/>
<comment type="caution">
    <text evidence="1">The sequence shown here is derived from an EMBL/GenBank/DDBJ whole genome shotgun (WGS) entry which is preliminary data.</text>
</comment>
<dbReference type="EMBL" id="AFZZ01000037">
    <property type="protein sequence ID" value="EHJ41910.1"/>
    <property type="molecule type" value="Genomic_DNA"/>
</dbReference>
<organism evidence="1 2">
    <name type="scientific">Leyella stercorea DSM 18206</name>
    <dbReference type="NCBI Taxonomy" id="1002367"/>
    <lineage>
        <taxon>Bacteria</taxon>
        <taxon>Pseudomonadati</taxon>
        <taxon>Bacteroidota</taxon>
        <taxon>Bacteroidia</taxon>
        <taxon>Bacteroidales</taxon>
        <taxon>Prevotellaceae</taxon>
        <taxon>Leyella</taxon>
    </lineage>
</organism>
<dbReference type="PATRIC" id="fig|1002367.3.peg.212"/>
<dbReference type="GO" id="GO:0005737">
    <property type="term" value="C:cytoplasm"/>
    <property type="evidence" value="ECO:0007669"/>
    <property type="project" value="TreeGrafter"/>
</dbReference>
<reference evidence="1 2" key="1">
    <citation type="submission" date="2011-08" db="EMBL/GenBank/DDBJ databases">
        <authorList>
            <person name="Weinstock G."/>
            <person name="Sodergren E."/>
            <person name="Clifton S."/>
            <person name="Fulton L."/>
            <person name="Fulton B."/>
            <person name="Courtney L."/>
            <person name="Fronick C."/>
            <person name="Harrison M."/>
            <person name="Strong C."/>
            <person name="Farmer C."/>
            <person name="Delahaunty K."/>
            <person name="Markovic C."/>
            <person name="Hall O."/>
            <person name="Minx P."/>
            <person name="Tomlinson C."/>
            <person name="Mitreva M."/>
            <person name="Hou S."/>
            <person name="Chen J."/>
            <person name="Wollam A."/>
            <person name="Pepin K.H."/>
            <person name="Johnson M."/>
            <person name="Bhonagiri V."/>
            <person name="Zhang X."/>
            <person name="Suruliraj S."/>
            <person name="Warren W."/>
            <person name="Chinwalla A."/>
            <person name="Mardis E.R."/>
            <person name="Wilson R.K."/>
        </authorList>
    </citation>
    <scope>NUCLEOTIDE SEQUENCE [LARGE SCALE GENOMIC DNA]</scope>
    <source>
        <strain evidence="1 2">DSM 18206</strain>
    </source>
</reference>
<name>G6AUI2_9BACT</name>
<protein>
    <recommendedName>
        <fullName evidence="3">Tetratricopeptide repeat protein</fullName>
    </recommendedName>
</protein>
<dbReference type="Proteomes" id="UP000004407">
    <property type="component" value="Unassembled WGS sequence"/>
</dbReference>
<evidence type="ECO:0000313" key="2">
    <source>
        <dbReference type="Proteomes" id="UP000004407"/>
    </source>
</evidence>
<dbReference type="PANTHER" id="PTHR16155">
    <property type="entry name" value="DED DOMAIN-CONTAINING PROTEIN"/>
    <property type="match status" value="1"/>
</dbReference>
<gene>
    <name evidence="1" type="ORF">HMPREF0673_00267</name>
</gene>
<dbReference type="Gene3D" id="1.25.40.10">
    <property type="entry name" value="Tetratricopeptide repeat domain"/>
    <property type="match status" value="1"/>
</dbReference>
<evidence type="ECO:0000313" key="1">
    <source>
        <dbReference type="EMBL" id="EHJ41910.1"/>
    </source>
</evidence>
<dbReference type="HOGENOM" id="CLU_295578_0_0_10"/>
<evidence type="ECO:0008006" key="3">
    <source>
        <dbReference type="Google" id="ProtNLM"/>
    </source>
</evidence>
<dbReference type="PANTHER" id="PTHR16155:SF19">
    <property type="entry name" value="DED DOMAIN-CONTAINING PROTEIN"/>
    <property type="match status" value="1"/>
</dbReference>